<organism evidence="33 34">
    <name type="scientific">Scomber scombrus</name>
    <name type="common">Atlantic mackerel</name>
    <name type="synonym">Scomber vernalis</name>
    <dbReference type="NCBI Taxonomy" id="13677"/>
    <lineage>
        <taxon>Eukaryota</taxon>
        <taxon>Metazoa</taxon>
        <taxon>Chordata</taxon>
        <taxon>Craniata</taxon>
        <taxon>Vertebrata</taxon>
        <taxon>Euteleostomi</taxon>
        <taxon>Actinopterygii</taxon>
        <taxon>Neopterygii</taxon>
        <taxon>Teleostei</taxon>
        <taxon>Neoteleostei</taxon>
        <taxon>Acanthomorphata</taxon>
        <taxon>Pelagiaria</taxon>
        <taxon>Scombriformes</taxon>
        <taxon>Scombridae</taxon>
        <taxon>Scomber</taxon>
    </lineage>
</organism>
<evidence type="ECO:0000256" key="25">
    <source>
        <dbReference type="ARBA" id="ARBA00047660"/>
    </source>
</evidence>
<dbReference type="CDD" id="cd03742">
    <property type="entry name" value="SOCS_Rab40"/>
    <property type="match status" value="1"/>
</dbReference>
<evidence type="ECO:0000256" key="17">
    <source>
        <dbReference type="ARBA" id="ARBA00023134"/>
    </source>
</evidence>
<dbReference type="GO" id="GO:0007179">
    <property type="term" value="P:transforming growth factor beta receptor signaling pathway"/>
    <property type="evidence" value="ECO:0007669"/>
    <property type="project" value="TreeGrafter"/>
</dbReference>
<sequence length="880" mass="97582">MRGMMGAQSSPVKSYDYLLKFLLVGDSDVGKGEILDSLQDGSVESPYAYSSGIDYKTTTILLDGRRVKLELWDTSGQGRFCTIFRSYSRGAQGILLVYDITNGWSFDGIDRWIREIDEHAPGVPRILVGNRLHLAFKRQVPTEQARAYAEKNSMTFFEVSPLCNFNVIESFTELSRIVLMRHGMEKFWRPNRVFSLQDLCCRSIVSCTPVHLIDKLPLPVAIKSHLKSFSMANGMNAVMMHGRSYSVANSAASGGSGGGSKANSLKRSKSFRPPQSPPKNSSSSSKGNSWGLPVLKERRKGDKDESHAIENVALYVFPPDRGISELRVNEGRLPELSLCASVAGSKVEHEGLCPNKLNSNLWVDAQSTCERDCNVDEDCADFEKCCTNVCGLNSCVAARFSDGSSAQPDGQGGGKGGTAPTVTCDDFICSQQGATCDIWDGQPICKCQDRCEKEPNFTCASDGLTYFNRCYMDAEACIRGVSLTVFPCRFYLAGPHTSPLPQDTTPHPTPTSSQDDPMPPSLYSNPNHQSIYVGGTVSFHCDVIGLPRPDVTWEKQSERRERLVMRPDQMYGNVVITNIGQLVIYNAQVWDTGIYTCVARNSAGVLRADYPLSVIRRAVDDFSEDPEMPMGRPFSPADCLAELDLRVCSGERHVDWYYDSKLGSCMAFSNSGCDDSRNRFETYEECKASCQREGMGICFLPAVQGPCKTWVMRWAWNSIMKLCQAFAYGGCHGNANSFRTQKECEANCPQPKRKPCKTCRVKGKMVPSLCRSDFAIVGRLTELIEDLDSGLARFSLEEVLRDEKMGLTFFDTKHLEVTIAKIDWSCPCPNITMEENPLLVMGVVQDGIAIIQSDSYVRAITNRRLKRLREVLGKKACGTF</sequence>
<dbReference type="PROSITE" id="PS50189">
    <property type="entry name" value="NTR"/>
    <property type="match status" value="1"/>
</dbReference>
<feature type="domain" description="BPTI/Kunitz inhibitor" evidence="29">
    <location>
        <begin position="698"/>
        <end position="748"/>
    </location>
</feature>
<dbReference type="InterPro" id="IPR027417">
    <property type="entry name" value="P-loop_NTPase"/>
</dbReference>
<feature type="compositionally biased region" description="Polar residues" evidence="26">
    <location>
        <begin position="499"/>
        <end position="515"/>
    </location>
</feature>
<feature type="domain" description="WAP" evidence="31">
    <location>
        <begin position="346"/>
        <end position="399"/>
    </location>
</feature>
<dbReference type="GO" id="GO:0046872">
    <property type="term" value="F:metal ion binding"/>
    <property type="evidence" value="ECO:0007669"/>
    <property type="project" value="UniProtKB-KW"/>
</dbReference>
<dbReference type="GO" id="GO:0035556">
    <property type="term" value="P:intracellular signal transduction"/>
    <property type="evidence" value="ECO:0007669"/>
    <property type="project" value="InterPro"/>
</dbReference>
<keyword evidence="12" id="KW-0547">Nucleotide-binding</keyword>
<evidence type="ECO:0000259" key="28">
    <source>
        <dbReference type="PROSITE" id="PS50225"/>
    </source>
</evidence>
<evidence type="ECO:0000256" key="3">
    <source>
        <dbReference type="ARBA" id="ARBA00004635"/>
    </source>
</evidence>
<feature type="domain" description="Ig-like" evidence="30">
    <location>
        <begin position="520"/>
        <end position="613"/>
    </location>
</feature>
<accession>A0AAV1NXM6</accession>
<dbReference type="SMART" id="SM00173">
    <property type="entry name" value="RAS"/>
    <property type="match status" value="1"/>
</dbReference>
<dbReference type="InterPro" id="IPR013098">
    <property type="entry name" value="Ig_I-set"/>
</dbReference>
<evidence type="ECO:0000256" key="13">
    <source>
        <dbReference type="ARBA" id="ARBA00022786"/>
    </source>
</evidence>
<dbReference type="SUPFAM" id="SSF158235">
    <property type="entry name" value="SOCS box-like"/>
    <property type="match status" value="1"/>
</dbReference>
<dbReference type="CDD" id="cd00104">
    <property type="entry name" value="KAZAL_FS"/>
    <property type="match status" value="1"/>
</dbReference>
<dbReference type="SMART" id="SM00217">
    <property type="entry name" value="WAP"/>
    <property type="match status" value="1"/>
</dbReference>
<dbReference type="GO" id="GO:0050431">
    <property type="term" value="F:transforming growth factor beta binding"/>
    <property type="evidence" value="ECO:0007669"/>
    <property type="project" value="TreeGrafter"/>
</dbReference>
<evidence type="ECO:0000259" key="31">
    <source>
        <dbReference type="PROSITE" id="PS51390"/>
    </source>
</evidence>
<dbReference type="GO" id="GO:0004867">
    <property type="term" value="F:serine-type endopeptidase inhibitor activity"/>
    <property type="evidence" value="ECO:0007669"/>
    <property type="project" value="UniProtKB-KW"/>
</dbReference>
<dbReference type="FunFam" id="3.30.60.30:FF:000014">
    <property type="entry name" value="WAP, Kazal, immunoglobulin, Kunitz and NTR domain-containing protein 2"/>
    <property type="match status" value="1"/>
</dbReference>
<evidence type="ECO:0000313" key="33">
    <source>
        <dbReference type="EMBL" id="CAK6962869.1"/>
    </source>
</evidence>
<keyword evidence="9" id="KW-0646">Protease inhibitor</keyword>
<dbReference type="SMART" id="SM00409">
    <property type="entry name" value="IG"/>
    <property type="match status" value="1"/>
</dbReference>
<dbReference type="InterPro" id="IPR003598">
    <property type="entry name" value="Ig_sub2"/>
</dbReference>
<dbReference type="PROSITE" id="PS50279">
    <property type="entry name" value="BPTI_KUNITZ_2"/>
    <property type="match status" value="2"/>
</dbReference>
<dbReference type="CDD" id="cd04121">
    <property type="entry name" value="Rab40"/>
    <property type="match status" value="1"/>
</dbReference>
<keyword evidence="23" id="KW-0636">Prenylation</keyword>
<dbReference type="Gene3D" id="3.30.60.30">
    <property type="match status" value="1"/>
</dbReference>
<keyword evidence="11" id="KW-0732">Signal</keyword>
<evidence type="ECO:0000256" key="1">
    <source>
        <dbReference type="ARBA" id="ARBA00001946"/>
    </source>
</evidence>
<dbReference type="InterPro" id="IPR002350">
    <property type="entry name" value="Kazal_dom"/>
</dbReference>
<evidence type="ECO:0000256" key="20">
    <source>
        <dbReference type="ARBA" id="ARBA00023157"/>
    </source>
</evidence>
<keyword evidence="16" id="KW-0722">Serine protease inhibitor</keyword>
<dbReference type="AlphaFoldDB" id="A0AAV1NXM6"/>
<name>A0AAV1NXM6_SCOSC</name>
<dbReference type="EMBL" id="CAWUFR010000061">
    <property type="protein sequence ID" value="CAK6962869.1"/>
    <property type="molecule type" value="Genomic_DNA"/>
</dbReference>
<evidence type="ECO:0000256" key="23">
    <source>
        <dbReference type="ARBA" id="ARBA00023289"/>
    </source>
</evidence>
<dbReference type="GO" id="GO:0048019">
    <property type="term" value="F:receptor antagonist activity"/>
    <property type="evidence" value="ECO:0007669"/>
    <property type="project" value="TreeGrafter"/>
</dbReference>
<keyword evidence="10" id="KW-0479">Metal-binding</keyword>
<dbReference type="SUPFAM" id="SSF100895">
    <property type="entry name" value="Kazal-type serine protease inhibitors"/>
    <property type="match status" value="1"/>
</dbReference>
<evidence type="ECO:0000256" key="22">
    <source>
        <dbReference type="ARBA" id="ARBA00023288"/>
    </source>
</evidence>
<feature type="domain" description="Kazal-like" evidence="32">
    <location>
        <begin position="446"/>
        <end position="490"/>
    </location>
</feature>
<gene>
    <name evidence="33" type="ORF">FSCOSCO3_A005978</name>
</gene>
<evidence type="ECO:0000256" key="10">
    <source>
        <dbReference type="ARBA" id="ARBA00022723"/>
    </source>
</evidence>
<comment type="similarity">
    <text evidence="5">Belongs to the WFIKKN family.</text>
</comment>
<keyword evidence="15" id="KW-0460">Magnesium</keyword>
<evidence type="ECO:0000256" key="5">
    <source>
        <dbReference type="ARBA" id="ARBA00005743"/>
    </source>
</evidence>
<dbReference type="FunFam" id="2.60.40.10:FF:000473">
    <property type="entry name" value="WAP, Kazal, immunoglobulin, Kunitz and NTR domain-containing protein 2"/>
    <property type="match status" value="1"/>
</dbReference>
<dbReference type="InterPro" id="IPR008993">
    <property type="entry name" value="TIMP-like_OB-fold"/>
</dbReference>
<feature type="domain" description="SOCS box" evidence="28">
    <location>
        <begin position="179"/>
        <end position="232"/>
    </location>
</feature>
<evidence type="ECO:0000256" key="18">
    <source>
        <dbReference type="ARBA" id="ARBA00023136"/>
    </source>
</evidence>
<evidence type="ECO:0000256" key="11">
    <source>
        <dbReference type="ARBA" id="ARBA00022729"/>
    </source>
</evidence>
<dbReference type="PRINTS" id="PR00759">
    <property type="entry name" value="BASICPTASE"/>
</dbReference>
<dbReference type="SMART" id="SM00408">
    <property type="entry name" value="IGc2"/>
    <property type="match status" value="1"/>
</dbReference>
<dbReference type="InterPro" id="IPR008197">
    <property type="entry name" value="WAP_dom"/>
</dbReference>
<keyword evidence="24" id="KW-0393">Immunoglobulin domain</keyword>
<comment type="pathway">
    <text evidence="4">Protein modification; protein ubiquitination.</text>
</comment>
<evidence type="ECO:0000256" key="26">
    <source>
        <dbReference type="SAM" id="MobiDB-lite"/>
    </source>
</evidence>
<keyword evidence="18" id="KW-0472">Membrane</keyword>
<dbReference type="FunFam" id="4.10.75.10:FF:000002">
    <property type="entry name" value="WAP, Kazal, immunoglobulin, Kunitz and NTR domain-containing protein 2"/>
    <property type="match status" value="1"/>
</dbReference>
<dbReference type="PROSITE" id="PS00280">
    <property type="entry name" value="BPTI_KUNITZ_1"/>
    <property type="match status" value="1"/>
</dbReference>
<dbReference type="GO" id="GO:0016020">
    <property type="term" value="C:membrane"/>
    <property type="evidence" value="ECO:0007669"/>
    <property type="project" value="UniProtKB-SubCell"/>
</dbReference>
<evidence type="ECO:0000256" key="9">
    <source>
        <dbReference type="ARBA" id="ARBA00022690"/>
    </source>
</evidence>
<dbReference type="Pfam" id="PF07679">
    <property type="entry name" value="I-set"/>
    <property type="match status" value="1"/>
</dbReference>
<dbReference type="InterPro" id="IPR001806">
    <property type="entry name" value="Small_GTPase"/>
</dbReference>
<reference evidence="33 34" key="1">
    <citation type="submission" date="2024-01" db="EMBL/GenBank/DDBJ databases">
        <authorList>
            <person name="Alioto T."/>
            <person name="Alioto T."/>
            <person name="Gomez Garrido J."/>
        </authorList>
    </citation>
    <scope>NUCLEOTIDE SEQUENCE [LARGE SCALE GENOMIC DNA]</scope>
</reference>
<comment type="caution">
    <text evidence="33">The sequence shown here is derived from an EMBL/GenBank/DDBJ whole genome shotgun (WGS) entry which is preliminary data.</text>
</comment>
<evidence type="ECO:0000256" key="15">
    <source>
        <dbReference type="ARBA" id="ARBA00022842"/>
    </source>
</evidence>
<keyword evidence="14" id="KW-0378">Hydrolase</keyword>
<evidence type="ECO:0000256" key="4">
    <source>
        <dbReference type="ARBA" id="ARBA00004906"/>
    </source>
</evidence>
<dbReference type="InterPro" id="IPR036179">
    <property type="entry name" value="Ig-like_dom_sf"/>
</dbReference>
<evidence type="ECO:0000256" key="21">
    <source>
        <dbReference type="ARBA" id="ARBA00023215"/>
    </source>
</evidence>
<dbReference type="SMART" id="SM00176">
    <property type="entry name" value="RAN"/>
    <property type="match status" value="1"/>
</dbReference>
<dbReference type="CDD" id="cd03575">
    <property type="entry name" value="NTR_WFIKKN"/>
    <property type="match status" value="1"/>
</dbReference>
<dbReference type="Pfam" id="PF00014">
    <property type="entry name" value="Kunitz_BPTI"/>
    <property type="match status" value="2"/>
</dbReference>
<evidence type="ECO:0000256" key="2">
    <source>
        <dbReference type="ARBA" id="ARBA00004613"/>
    </source>
</evidence>
<keyword evidence="21" id="KW-0481">Metalloenzyme inhibitor</keyword>
<evidence type="ECO:0000259" key="29">
    <source>
        <dbReference type="PROSITE" id="PS50279"/>
    </source>
</evidence>
<comment type="catalytic activity">
    <reaction evidence="25">
        <text>GTP + H2O = GDP + phosphate + H(+)</text>
        <dbReference type="Rhea" id="RHEA:19669"/>
        <dbReference type="ChEBI" id="CHEBI:15377"/>
        <dbReference type="ChEBI" id="CHEBI:15378"/>
        <dbReference type="ChEBI" id="CHEBI:37565"/>
        <dbReference type="ChEBI" id="CHEBI:43474"/>
        <dbReference type="ChEBI" id="CHEBI:58189"/>
        <dbReference type="EC" id="3.6.5.2"/>
    </reaction>
    <physiologicalReaction direction="left-to-right" evidence="25">
        <dbReference type="Rhea" id="RHEA:19670"/>
    </physiologicalReaction>
</comment>
<dbReference type="PROSITE" id="PS51465">
    <property type="entry name" value="KAZAL_2"/>
    <property type="match status" value="1"/>
</dbReference>
<dbReference type="Gene3D" id="4.10.410.10">
    <property type="entry name" value="Pancreatic trypsin inhibitor Kunitz domain"/>
    <property type="match status" value="2"/>
</dbReference>
<evidence type="ECO:0000259" key="32">
    <source>
        <dbReference type="PROSITE" id="PS51465"/>
    </source>
</evidence>
<dbReference type="Pfam" id="PF01759">
    <property type="entry name" value="NTR"/>
    <property type="match status" value="1"/>
</dbReference>
<keyword evidence="20" id="KW-1015">Disulfide bond</keyword>
<dbReference type="SUPFAM" id="SSF57256">
    <property type="entry name" value="Elafin-like"/>
    <property type="match status" value="1"/>
</dbReference>
<dbReference type="PROSITE" id="PS51421">
    <property type="entry name" value="RAS"/>
    <property type="match status" value="1"/>
</dbReference>
<dbReference type="PRINTS" id="PR00449">
    <property type="entry name" value="RASTRNSFRMNG"/>
</dbReference>
<dbReference type="Gene3D" id="2.40.50.120">
    <property type="match status" value="1"/>
</dbReference>
<comment type="cofactor">
    <cofactor evidence="1">
        <name>Mg(2+)</name>
        <dbReference type="ChEBI" id="CHEBI:18420"/>
    </cofactor>
</comment>
<dbReference type="InterPro" id="IPR036036">
    <property type="entry name" value="SOCS_box-like_dom_sf"/>
</dbReference>
<dbReference type="GO" id="GO:0003925">
    <property type="term" value="F:G protein activity"/>
    <property type="evidence" value="ECO:0007669"/>
    <property type="project" value="UniProtKB-EC"/>
</dbReference>
<evidence type="ECO:0000313" key="34">
    <source>
        <dbReference type="Proteomes" id="UP001314229"/>
    </source>
</evidence>
<keyword evidence="19" id="KW-0564">Palmitate</keyword>
<dbReference type="GO" id="GO:0005737">
    <property type="term" value="C:cytoplasm"/>
    <property type="evidence" value="ECO:0007669"/>
    <property type="project" value="UniProtKB-ARBA"/>
</dbReference>
<dbReference type="PROSITE" id="PS51390">
    <property type="entry name" value="WAP"/>
    <property type="match status" value="1"/>
</dbReference>
<evidence type="ECO:0000256" key="8">
    <source>
        <dbReference type="ARBA" id="ARBA00022608"/>
    </source>
</evidence>
<dbReference type="SMART" id="SM00969">
    <property type="entry name" value="SOCS_box"/>
    <property type="match status" value="1"/>
</dbReference>
<dbReference type="PANTHER" id="PTHR45938">
    <property type="entry name" value="ACP24A4-RELATED"/>
    <property type="match status" value="1"/>
</dbReference>
<proteinExistence type="inferred from homology"/>
<dbReference type="SMART" id="SM00175">
    <property type="entry name" value="RAB"/>
    <property type="match status" value="1"/>
</dbReference>
<dbReference type="PROSITE" id="PS50225">
    <property type="entry name" value="SOCS"/>
    <property type="match status" value="1"/>
</dbReference>
<dbReference type="InterPro" id="IPR013783">
    <property type="entry name" value="Ig-like_fold"/>
</dbReference>
<dbReference type="InterPro" id="IPR018933">
    <property type="entry name" value="Netrin_module_non-TIMP"/>
</dbReference>
<evidence type="ECO:0000256" key="7">
    <source>
        <dbReference type="ARBA" id="ARBA00022525"/>
    </source>
</evidence>
<dbReference type="InterPro" id="IPR005225">
    <property type="entry name" value="Small_GTP-bd"/>
</dbReference>
<dbReference type="SMART" id="SM00131">
    <property type="entry name" value="KU"/>
    <property type="match status" value="2"/>
</dbReference>
<keyword evidence="13" id="KW-0833">Ubl conjugation pathway</keyword>
<dbReference type="Gene3D" id="3.40.50.300">
    <property type="entry name" value="P-loop containing nucleotide triphosphate hydrolases"/>
    <property type="match status" value="1"/>
</dbReference>
<dbReference type="SUPFAM" id="SSF52540">
    <property type="entry name" value="P-loop containing nucleoside triphosphate hydrolases"/>
    <property type="match status" value="1"/>
</dbReference>
<feature type="region of interest" description="Disordered" evidence="26">
    <location>
        <begin position="499"/>
        <end position="525"/>
    </location>
</feature>
<evidence type="ECO:0000256" key="12">
    <source>
        <dbReference type="ARBA" id="ARBA00022741"/>
    </source>
</evidence>
<feature type="domain" description="NTR" evidence="27">
    <location>
        <begin position="748"/>
        <end position="877"/>
    </location>
</feature>
<dbReference type="NCBIfam" id="TIGR00231">
    <property type="entry name" value="small_GTP"/>
    <property type="match status" value="1"/>
</dbReference>
<keyword evidence="7" id="KW-0964">Secreted</keyword>
<dbReference type="InterPro" id="IPR020901">
    <property type="entry name" value="Prtase_inh_Kunz-CS"/>
</dbReference>
<keyword evidence="34" id="KW-1185">Reference proteome</keyword>
<dbReference type="Pfam" id="PF07525">
    <property type="entry name" value="SOCS_box"/>
    <property type="match status" value="1"/>
</dbReference>
<evidence type="ECO:0000256" key="14">
    <source>
        <dbReference type="ARBA" id="ARBA00022801"/>
    </source>
</evidence>
<dbReference type="InterPro" id="IPR036645">
    <property type="entry name" value="Elafin-like_sf"/>
</dbReference>
<dbReference type="InterPro" id="IPR036880">
    <property type="entry name" value="Kunitz_BPTI_sf"/>
</dbReference>
<feature type="region of interest" description="Disordered" evidence="26">
    <location>
        <begin position="249"/>
        <end position="293"/>
    </location>
</feature>
<dbReference type="FunFam" id="4.10.410.10:FF:000020">
    <property type="entry name" value="Collagen, type VI, alpha 3"/>
    <property type="match status" value="1"/>
</dbReference>
<keyword evidence="8" id="KW-0483">Metalloprotease inhibitor</keyword>
<dbReference type="InterPro" id="IPR001496">
    <property type="entry name" value="SOCS_box"/>
</dbReference>
<dbReference type="InterPro" id="IPR002223">
    <property type="entry name" value="Kunitz_BPTI"/>
</dbReference>
<dbReference type="Pfam" id="PF00095">
    <property type="entry name" value="WAP"/>
    <property type="match status" value="1"/>
</dbReference>
<dbReference type="InterPro" id="IPR003599">
    <property type="entry name" value="Ig_sub"/>
</dbReference>
<dbReference type="PROSITE" id="PS50835">
    <property type="entry name" value="IG_LIKE"/>
    <property type="match status" value="1"/>
</dbReference>
<dbReference type="SUPFAM" id="SSF50242">
    <property type="entry name" value="TIMP-like"/>
    <property type="match status" value="1"/>
</dbReference>
<dbReference type="FunFam" id="3.40.50.300:FF:000371">
    <property type="entry name" value="RAB40C, member RAS oncogene family"/>
    <property type="match status" value="1"/>
</dbReference>
<dbReference type="SUPFAM" id="SSF48726">
    <property type="entry name" value="Immunoglobulin"/>
    <property type="match status" value="1"/>
</dbReference>
<dbReference type="Gene3D" id="2.60.40.10">
    <property type="entry name" value="Immunoglobulins"/>
    <property type="match status" value="1"/>
</dbReference>
<keyword evidence="22" id="KW-0449">Lipoprotein</keyword>
<dbReference type="Gene3D" id="4.10.75.10">
    <property type="entry name" value="Elafin-like"/>
    <property type="match status" value="1"/>
</dbReference>
<dbReference type="SMART" id="SM00174">
    <property type="entry name" value="RHO"/>
    <property type="match status" value="1"/>
</dbReference>
<keyword evidence="17" id="KW-0342">GTP-binding</keyword>
<dbReference type="GO" id="GO:0005615">
    <property type="term" value="C:extracellular space"/>
    <property type="evidence" value="ECO:0007669"/>
    <property type="project" value="TreeGrafter"/>
</dbReference>
<feature type="compositionally biased region" description="Low complexity" evidence="26">
    <location>
        <begin position="278"/>
        <end position="289"/>
    </location>
</feature>
<evidence type="ECO:0000259" key="30">
    <source>
        <dbReference type="PROSITE" id="PS50835"/>
    </source>
</evidence>
<dbReference type="Pfam" id="PF00071">
    <property type="entry name" value="Ras"/>
    <property type="match status" value="1"/>
</dbReference>
<dbReference type="SMART" id="SM00253">
    <property type="entry name" value="SOCS"/>
    <property type="match status" value="1"/>
</dbReference>
<dbReference type="PANTHER" id="PTHR45938:SF6">
    <property type="entry name" value="WAP, KAZAL, IMMUNOGLOBULIN, KUNITZ AND NTR DOMAIN-CONTAINING PROTEIN 1"/>
    <property type="match status" value="1"/>
</dbReference>
<dbReference type="PROSITE" id="PS51419">
    <property type="entry name" value="RAB"/>
    <property type="match status" value="1"/>
</dbReference>
<dbReference type="InterPro" id="IPR007110">
    <property type="entry name" value="Ig-like_dom"/>
</dbReference>
<protein>
    <recommendedName>
        <fullName evidence="6">small monomeric GTPase</fullName>
        <ecNumber evidence="6">3.6.5.2</ecNumber>
    </recommendedName>
</protein>
<evidence type="ECO:0000256" key="19">
    <source>
        <dbReference type="ARBA" id="ARBA00023139"/>
    </source>
</evidence>
<comment type="subcellular location">
    <subcellularLocation>
        <location evidence="3">Membrane</location>
        <topology evidence="3">Lipid-anchor</topology>
    </subcellularLocation>
    <subcellularLocation>
        <location evidence="2">Secreted</location>
    </subcellularLocation>
</comment>
<feature type="domain" description="BPTI/Kunitz inhibitor" evidence="29">
    <location>
        <begin position="639"/>
        <end position="690"/>
    </location>
</feature>
<dbReference type="GO" id="GO:0005525">
    <property type="term" value="F:GTP binding"/>
    <property type="evidence" value="ECO:0007669"/>
    <property type="project" value="UniProtKB-KW"/>
</dbReference>
<dbReference type="InterPro" id="IPR001134">
    <property type="entry name" value="Netrin_domain"/>
</dbReference>
<evidence type="ECO:0000256" key="24">
    <source>
        <dbReference type="ARBA" id="ARBA00023319"/>
    </source>
</evidence>
<dbReference type="InterPro" id="IPR036058">
    <property type="entry name" value="Kazal_dom_sf"/>
</dbReference>
<dbReference type="EC" id="3.6.5.2" evidence="6"/>
<evidence type="ECO:0000259" key="27">
    <source>
        <dbReference type="PROSITE" id="PS50189"/>
    </source>
</evidence>
<evidence type="ECO:0000256" key="16">
    <source>
        <dbReference type="ARBA" id="ARBA00022900"/>
    </source>
</evidence>
<dbReference type="Proteomes" id="UP001314229">
    <property type="component" value="Unassembled WGS sequence"/>
</dbReference>
<dbReference type="SUPFAM" id="SSF57362">
    <property type="entry name" value="BPTI-like"/>
    <property type="match status" value="2"/>
</dbReference>
<evidence type="ECO:0000256" key="6">
    <source>
        <dbReference type="ARBA" id="ARBA00011984"/>
    </source>
</evidence>